<dbReference type="InterPro" id="IPR051603">
    <property type="entry name" value="Zinc-ADH_QOR/CCCR"/>
</dbReference>
<dbReference type="EMBL" id="JAHKPV010000019">
    <property type="protein sequence ID" value="MBU2874542.1"/>
    <property type="molecule type" value="Genomic_DNA"/>
</dbReference>
<keyword evidence="1" id="KW-0521">NADP</keyword>
<dbReference type="RefSeq" id="WP_216008380.1">
    <property type="nucleotide sequence ID" value="NZ_JAHKPV010000019.1"/>
</dbReference>
<gene>
    <name evidence="3" type="ORF">KO508_11070</name>
</gene>
<keyword evidence="4" id="KW-1185">Reference proteome</keyword>
<evidence type="ECO:0000259" key="2">
    <source>
        <dbReference type="SMART" id="SM00829"/>
    </source>
</evidence>
<feature type="domain" description="Enoyl reductase (ER)" evidence="2">
    <location>
        <begin position="10"/>
        <end position="317"/>
    </location>
</feature>
<sequence>MQALQFSATGSLDSLQINDIPKPVPGVGEVLVEVRAAGLNPSDLKNVQGLFPYTTTPRIPGRDFAGVVADGPAELIGKAVWGGTGKGFSFTQDGCHAQYVVIPANAVAPKPESLTFAQAATFGVPYITAWDALERSQVAEGTRFLIIGAGAVAKAAQALAKTRGANVVLGVRRAEVAQELEAQGINAFQLPEAEKLPEQAQTRFQGQSPEVIFDTTGHWLPTAVKALGPFGRIAVIAAPADGLTSMPILDLYRRGGSVIGVNSLLYSLEDCAKMFERISAAFDGDLPIPDNFTEVPLSEAIAAYNKVHKGGSEKIVLIP</sequence>
<evidence type="ECO:0000313" key="3">
    <source>
        <dbReference type="EMBL" id="MBU2874542.1"/>
    </source>
</evidence>
<evidence type="ECO:0000313" key="4">
    <source>
        <dbReference type="Proteomes" id="UP000753376"/>
    </source>
</evidence>
<comment type="caution">
    <text evidence="3">The sequence shown here is derived from an EMBL/GenBank/DDBJ whole genome shotgun (WGS) entry which is preliminary data.</text>
</comment>
<name>A0ABS6A8M6_9GAMM</name>
<reference evidence="3 4" key="1">
    <citation type="submission" date="2021-05" db="EMBL/GenBank/DDBJ databases">
        <title>Draft genomes of bacteria isolated from model marine particles.</title>
        <authorList>
            <person name="Datta M.S."/>
            <person name="Schwartzman J.A."/>
            <person name="Enke T.N."/>
            <person name="Saavedra J."/>
            <person name="Cermak N."/>
            <person name="Cordero O.X."/>
        </authorList>
    </citation>
    <scope>NUCLEOTIDE SEQUENCE [LARGE SCALE GENOMIC DNA]</scope>
    <source>
        <strain evidence="3 4">D2M19</strain>
    </source>
</reference>
<dbReference type="Proteomes" id="UP000753376">
    <property type="component" value="Unassembled WGS sequence"/>
</dbReference>
<dbReference type="SMART" id="SM00829">
    <property type="entry name" value="PKS_ER"/>
    <property type="match status" value="1"/>
</dbReference>
<dbReference type="PANTHER" id="PTHR44154">
    <property type="entry name" value="QUINONE OXIDOREDUCTASE"/>
    <property type="match status" value="1"/>
</dbReference>
<dbReference type="Pfam" id="PF00107">
    <property type="entry name" value="ADH_zinc_N"/>
    <property type="match status" value="1"/>
</dbReference>
<dbReference type="Pfam" id="PF08240">
    <property type="entry name" value="ADH_N"/>
    <property type="match status" value="1"/>
</dbReference>
<dbReference type="PANTHER" id="PTHR44154:SF1">
    <property type="entry name" value="QUINONE OXIDOREDUCTASE"/>
    <property type="match status" value="1"/>
</dbReference>
<evidence type="ECO:0000256" key="1">
    <source>
        <dbReference type="ARBA" id="ARBA00022857"/>
    </source>
</evidence>
<accession>A0ABS6A8M6</accession>
<proteinExistence type="predicted"/>
<dbReference type="InterPro" id="IPR020843">
    <property type="entry name" value="ER"/>
</dbReference>
<dbReference type="InterPro" id="IPR013154">
    <property type="entry name" value="ADH-like_N"/>
</dbReference>
<dbReference type="InterPro" id="IPR013149">
    <property type="entry name" value="ADH-like_C"/>
</dbReference>
<organism evidence="3 4">
    <name type="scientific">Marinobacter salexigens</name>
    <dbReference type="NCBI Taxonomy" id="1925763"/>
    <lineage>
        <taxon>Bacteria</taxon>
        <taxon>Pseudomonadati</taxon>
        <taxon>Pseudomonadota</taxon>
        <taxon>Gammaproteobacteria</taxon>
        <taxon>Pseudomonadales</taxon>
        <taxon>Marinobacteraceae</taxon>
        <taxon>Marinobacter</taxon>
    </lineage>
</organism>
<protein>
    <submittedName>
        <fullName evidence="3">Zinc-binding alcohol dehydrogenase family protein</fullName>
    </submittedName>
</protein>